<protein>
    <submittedName>
        <fullName evidence="9">Putative ABC transport system permease protein</fullName>
    </submittedName>
</protein>
<feature type="domain" description="MacB-like periplasmic core" evidence="8">
    <location>
        <begin position="24"/>
        <end position="248"/>
    </location>
</feature>
<evidence type="ECO:0000259" key="8">
    <source>
        <dbReference type="Pfam" id="PF12704"/>
    </source>
</evidence>
<keyword evidence="3 6" id="KW-0812">Transmembrane</keyword>
<feature type="transmembrane region" description="Helical" evidence="6">
    <location>
        <begin position="443"/>
        <end position="466"/>
    </location>
</feature>
<proteinExistence type="predicted"/>
<keyword evidence="4 6" id="KW-1133">Transmembrane helix</keyword>
<dbReference type="Proteomes" id="UP000199421">
    <property type="component" value="Unassembled WGS sequence"/>
</dbReference>
<dbReference type="GO" id="GO:0005886">
    <property type="term" value="C:plasma membrane"/>
    <property type="evidence" value="ECO:0007669"/>
    <property type="project" value="UniProtKB-SubCell"/>
</dbReference>
<evidence type="ECO:0000256" key="1">
    <source>
        <dbReference type="ARBA" id="ARBA00004651"/>
    </source>
</evidence>
<evidence type="ECO:0000256" key="2">
    <source>
        <dbReference type="ARBA" id="ARBA00022475"/>
    </source>
</evidence>
<evidence type="ECO:0000256" key="6">
    <source>
        <dbReference type="SAM" id="Phobius"/>
    </source>
</evidence>
<feature type="transmembrane region" description="Helical" evidence="6">
    <location>
        <begin position="361"/>
        <end position="379"/>
    </location>
</feature>
<keyword evidence="10" id="KW-1185">Reference proteome</keyword>
<evidence type="ECO:0000256" key="3">
    <source>
        <dbReference type="ARBA" id="ARBA00022692"/>
    </source>
</evidence>
<dbReference type="GO" id="GO:0022857">
    <property type="term" value="F:transmembrane transporter activity"/>
    <property type="evidence" value="ECO:0007669"/>
    <property type="project" value="TreeGrafter"/>
</dbReference>
<feature type="transmembrane region" description="Helical" evidence="6">
    <location>
        <begin position="21"/>
        <end position="41"/>
    </location>
</feature>
<reference evidence="10" key="1">
    <citation type="submission" date="2016-10" db="EMBL/GenBank/DDBJ databases">
        <authorList>
            <person name="Varghese N."/>
            <person name="Submissions S."/>
        </authorList>
    </citation>
    <scope>NUCLEOTIDE SEQUENCE [LARGE SCALE GENOMIC DNA]</scope>
    <source>
        <strain evidence="10">DSM 18733</strain>
    </source>
</reference>
<evidence type="ECO:0000313" key="9">
    <source>
        <dbReference type="EMBL" id="SEL71874.1"/>
    </source>
</evidence>
<feature type="transmembrane region" description="Helical" evidence="6">
    <location>
        <begin position="743"/>
        <end position="762"/>
    </location>
</feature>
<dbReference type="PANTHER" id="PTHR30572:SF18">
    <property type="entry name" value="ABC-TYPE MACROLIDE FAMILY EXPORT SYSTEM PERMEASE COMPONENT 2"/>
    <property type="match status" value="1"/>
</dbReference>
<feature type="transmembrane region" description="Helical" evidence="6">
    <location>
        <begin position="305"/>
        <end position="327"/>
    </location>
</feature>
<dbReference type="Pfam" id="PF02687">
    <property type="entry name" value="FtsX"/>
    <property type="match status" value="2"/>
</dbReference>
<dbReference type="RefSeq" id="WP_093326366.1">
    <property type="nucleotide sequence ID" value="NZ_FOAF01000003.1"/>
</dbReference>
<gene>
    <name evidence="9" type="ORF">SAMN05661044_03228</name>
</gene>
<dbReference type="EMBL" id="FOAF01000003">
    <property type="protein sequence ID" value="SEL71874.1"/>
    <property type="molecule type" value="Genomic_DNA"/>
</dbReference>
<keyword evidence="5 6" id="KW-0472">Membrane</keyword>
<keyword evidence="2" id="KW-1003">Cell membrane</keyword>
<evidence type="ECO:0000256" key="4">
    <source>
        <dbReference type="ARBA" id="ARBA00022989"/>
    </source>
</evidence>
<dbReference type="PANTHER" id="PTHR30572">
    <property type="entry name" value="MEMBRANE COMPONENT OF TRANSPORTER-RELATED"/>
    <property type="match status" value="1"/>
</dbReference>
<evidence type="ECO:0000313" key="10">
    <source>
        <dbReference type="Proteomes" id="UP000199421"/>
    </source>
</evidence>
<sequence>MLKNYIKIAWRNLLKYKMYSTIKIGGFAFSIAACILIGIYIRHELDYDNTYPDSDRIYRVVGEENDQGQISKGTAFPAPLNKAIQADLPDVEFAGRLMPNDLFYGAGSNQVTTSENPESIYEEGFTYIDQSLLDLLQLPMTYGKRDHALDNPNTMVITQRKAEKFFPGQNPIGKIIYLNNNHKIPYTISGVIRDFPSASHLHNYDFLLTLSGISFYNGEQDNWNASNYVGYLKLKKGTDSKIFEKKLTTQILQKYVIPVMTANGIKNPEKEASKVRLSLQPVKDIHLHSADIDDYKHVPRGDIRYIWLFGGVALFILFIACINFINLSTAKSASRAKEVGFRKVVGSYRSGLVNQFLTESMLYSFLSILVGILFAWLFLPIFNEISGKTLIFPWADWWLLPSAICTALLIGLIAGIYPAFYLSSFRPIQVLKGNFSKGAKNPMLRNGLVIFQFAASVLLIICTMVINGQMQYILNKKIGFDKDHVVILHGTNTLESNISTFKDEIKKLPDVVNATIGDYMPIRMSGVKRNGNGFNRVDKRLEVGNVQGQFWQVDEDYINTLGMQLAAGRNFSKAMATDSQSVIINESMAKSLQLKDPIGAQITNGTTYTVVGVVKDFYFESLKGNVIPLCMSLAKSPTMVAVKVKGTDLDKTIQRISSVWKSFSPHQAIRYTFLDEGYANMYSDVNRTGNIFTSFAVLAIFIACLGLFGLAAFTTEQRTKEIGIRKVLGASVNGIIQLLSKDFILLVFIAIVIASPIAWWAMNKWLEDFANHINIDWWVFALAGLVAIVIALFTVSFQAIKAALANPVKSLRSE</sequence>
<dbReference type="Pfam" id="PF12704">
    <property type="entry name" value="MacB_PCD"/>
    <property type="match status" value="2"/>
</dbReference>
<dbReference type="InterPro" id="IPR003838">
    <property type="entry name" value="ABC3_permease_C"/>
</dbReference>
<feature type="domain" description="ABC3 transporter permease C-terminal" evidence="7">
    <location>
        <begin position="694"/>
        <end position="803"/>
    </location>
</feature>
<feature type="transmembrane region" description="Helical" evidence="6">
    <location>
        <begin position="777"/>
        <end position="800"/>
    </location>
</feature>
<name>A0A1H7SJJ6_OLID1</name>
<feature type="domain" description="ABC3 transporter permease C-terminal" evidence="7">
    <location>
        <begin position="312"/>
        <end position="424"/>
    </location>
</feature>
<feature type="transmembrane region" description="Helical" evidence="6">
    <location>
        <begin position="399"/>
        <end position="422"/>
    </location>
</feature>
<dbReference type="AlphaFoldDB" id="A0A1H7SJJ6"/>
<dbReference type="InterPro" id="IPR050250">
    <property type="entry name" value="Macrolide_Exporter_MacB"/>
</dbReference>
<accession>A0A1H7SJJ6</accession>
<feature type="domain" description="MacB-like periplasmic core" evidence="8">
    <location>
        <begin position="460"/>
        <end position="657"/>
    </location>
</feature>
<evidence type="ECO:0000256" key="5">
    <source>
        <dbReference type="ARBA" id="ARBA00023136"/>
    </source>
</evidence>
<organism evidence="9 10">
    <name type="scientific">Olivibacter domesticus</name>
    <name type="common">Pseudosphingobacterium domesticum</name>
    <dbReference type="NCBI Taxonomy" id="407022"/>
    <lineage>
        <taxon>Bacteria</taxon>
        <taxon>Pseudomonadati</taxon>
        <taxon>Bacteroidota</taxon>
        <taxon>Sphingobacteriia</taxon>
        <taxon>Sphingobacteriales</taxon>
        <taxon>Sphingobacteriaceae</taxon>
        <taxon>Olivibacter</taxon>
    </lineage>
</organism>
<feature type="transmembrane region" description="Helical" evidence="6">
    <location>
        <begin position="691"/>
        <end position="713"/>
    </location>
</feature>
<comment type="subcellular location">
    <subcellularLocation>
        <location evidence="1">Cell membrane</location>
        <topology evidence="1">Multi-pass membrane protein</topology>
    </subcellularLocation>
</comment>
<dbReference type="InterPro" id="IPR025857">
    <property type="entry name" value="MacB_PCD"/>
</dbReference>
<dbReference type="OrthoDB" id="1451596at2"/>
<evidence type="ECO:0000259" key="7">
    <source>
        <dbReference type="Pfam" id="PF02687"/>
    </source>
</evidence>
<dbReference type="PROSITE" id="PS51257">
    <property type="entry name" value="PROKAR_LIPOPROTEIN"/>
    <property type="match status" value="1"/>
</dbReference>
<dbReference type="STRING" id="407022.SAMN05661044_03228"/>